<sequence length="286" mass="32855">MDIKTAKLKILAKILIMLSAIVVGASFSGCVNDSKSEANELIKMLPYNYNGFIYVNFETLKGEESSQYRSKILNMLKIRNTNEDETGIYINKTKRMIFGGSSYDNFVMIIEGDYDFDKFKNHLKKVGINPTEEYEGFKIYTKPDEEFALTIYKDMIIAGTKQGVRECIDVIKGKEESLLKNEGVMDIYDKLPSDACVYEVRNAYDPWDNTIADGSSISFEDNNMVKIVRVEKYKDEETAKEKYEELLKKKERDKEDIEKKGIKVDIKLDGQYVIVEVEGPENEANF</sequence>
<keyword evidence="3" id="KW-1185">Reference proteome</keyword>
<dbReference type="EMBL" id="CP001787">
    <property type="protein sequence ID" value="ACX72708.1"/>
    <property type="molecule type" value="Genomic_DNA"/>
</dbReference>
<evidence type="ECO:0000313" key="2">
    <source>
        <dbReference type="EMBL" id="ACX72708.1"/>
    </source>
</evidence>
<accession>C9RGK6</accession>
<evidence type="ECO:0000313" key="3">
    <source>
        <dbReference type="Proteomes" id="UP000002063"/>
    </source>
</evidence>
<proteinExistence type="predicted"/>
<feature type="coiled-coil region" evidence="1">
    <location>
        <begin position="233"/>
        <end position="260"/>
    </location>
</feature>
<dbReference type="STRING" id="579137.Metvu_0850"/>
<dbReference type="OrthoDB" id="65877at2157"/>
<dbReference type="HOGENOM" id="CLU_982156_0_0_2"/>
<name>C9RGK6_METVM</name>
<dbReference type="GeneID" id="54763131"/>
<dbReference type="AlphaFoldDB" id="C9RGK6"/>
<protein>
    <submittedName>
        <fullName evidence="2">Uncharacterized protein</fullName>
    </submittedName>
</protein>
<dbReference type="Proteomes" id="UP000002063">
    <property type="component" value="Chromosome"/>
</dbReference>
<dbReference type="KEGG" id="mvu:Metvu_0850"/>
<organism evidence="2 3">
    <name type="scientific">Methanocaldococcus vulcanius (strain ATCC 700851 / DSM 12094 / M7)</name>
    <name type="common">Methanococcus vulcanius</name>
    <dbReference type="NCBI Taxonomy" id="579137"/>
    <lineage>
        <taxon>Archaea</taxon>
        <taxon>Methanobacteriati</taxon>
        <taxon>Methanobacteriota</taxon>
        <taxon>Methanomada group</taxon>
        <taxon>Methanococci</taxon>
        <taxon>Methanococcales</taxon>
        <taxon>Methanocaldococcaceae</taxon>
        <taxon>Methanocaldococcus</taxon>
    </lineage>
</organism>
<keyword evidence="1" id="KW-0175">Coiled coil</keyword>
<dbReference type="PROSITE" id="PS51257">
    <property type="entry name" value="PROKAR_LIPOPROTEIN"/>
    <property type="match status" value="1"/>
</dbReference>
<dbReference type="eggNOG" id="arCOG08205">
    <property type="taxonomic scope" value="Archaea"/>
</dbReference>
<evidence type="ECO:0000256" key="1">
    <source>
        <dbReference type="SAM" id="Coils"/>
    </source>
</evidence>
<gene>
    <name evidence="2" type="ordered locus">Metvu_0850</name>
</gene>
<dbReference type="RefSeq" id="WP_015732928.1">
    <property type="nucleotide sequence ID" value="NC_013407.1"/>
</dbReference>
<reference evidence="2" key="1">
    <citation type="submission" date="2009-10" db="EMBL/GenBank/DDBJ databases">
        <title>Complete sequence of chromosome of Methanocaldococcus vulcanius M7.</title>
        <authorList>
            <consortium name="US DOE Joint Genome Institute"/>
            <person name="Lucas S."/>
            <person name="Copeland A."/>
            <person name="Lapidus A."/>
            <person name="Glavina del Rio T."/>
            <person name="Dalin E."/>
            <person name="Tice H."/>
            <person name="Bruce D."/>
            <person name="Goodwin L."/>
            <person name="Pitluck S."/>
            <person name="Lcollab F.I."/>
            <person name="Brettin T."/>
            <person name="Detter J.C."/>
            <person name="Han C."/>
            <person name="Tapia R."/>
            <person name="Kuske C.R."/>
            <person name="Schmutz J."/>
            <person name="Larimer F."/>
            <person name="Land M."/>
            <person name="Hauser L."/>
            <person name="Kyrpides N."/>
            <person name="Ovchinikova G."/>
            <person name="Sieprawska-Lupa M."/>
            <person name="Whitman W.B."/>
            <person name="Woyke T."/>
        </authorList>
    </citation>
    <scope>NUCLEOTIDE SEQUENCE [LARGE SCALE GENOMIC DNA]</scope>
    <source>
        <strain evidence="2">M7</strain>
    </source>
</reference>